<reference evidence="3" key="1">
    <citation type="submission" date="2017-08" db="EMBL/GenBank/DDBJ databases">
        <title>A dynamic microbial community with high functional redundancy inhabits the cold, oxic subseafloor aquifer.</title>
        <authorList>
            <person name="Tully B.J."/>
            <person name="Wheat C.G."/>
            <person name="Glazer B.T."/>
            <person name="Huber J.A."/>
        </authorList>
    </citation>
    <scope>NUCLEOTIDE SEQUENCE [LARGE SCALE GENOMIC DNA]</scope>
</reference>
<proteinExistence type="predicted"/>
<feature type="region of interest" description="Disordered" evidence="1">
    <location>
        <begin position="1"/>
        <end position="21"/>
    </location>
</feature>
<sequence>MKEDTEMPESKRAKIYPEPGQKINENSLFRLQQLARDQVFEPFEGRKSLETIQKTRGGIEKGVEQVKDAGMQAGKWLNKSKFAKLTKSKFKDLVAETKEKQSQGPLGSFLRKMDHATKDFQKTAKNKLKFFEEKTREITLAYIKKGLEILLYEDHETWVIDKANLILERGDLQELEQIRNLSFEDKQKLVEKLYPYNNPALAKYSKSFDTTVNITLGAIVATNIPGTGLLVSLINMGKTLVKLGNRLNTMSGIYGLQVASPQSLFRVSAKILKSLEDWENNAEHLPLDPMMLEELYQSNPDDDEQAFKNLMEEVVRKEAYIAIPGIGMISLGKINLDDLKMDLVIRHLVENYVALQELRQLAEAEQIQQTIQDFTLIYSAFLQADYFKVMRKQQEEEELEAADKKWKVRMKLLSGIDMALKESSSDLDHWAYEIYQRIQSLEQDQKQTIIQEEVACLLGNENLSVLKE</sequence>
<dbReference type="EMBL" id="NVSR01000033">
    <property type="protein sequence ID" value="PCI28459.1"/>
    <property type="molecule type" value="Genomic_DNA"/>
</dbReference>
<evidence type="ECO:0000313" key="3">
    <source>
        <dbReference type="Proteomes" id="UP000218113"/>
    </source>
</evidence>
<evidence type="ECO:0000313" key="2">
    <source>
        <dbReference type="EMBL" id="PCI28459.1"/>
    </source>
</evidence>
<protein>
    <submittedName>
        <fullName evidence="2">Uncharacterized protein</fullName>
    </submittedName>
</protein>
<name>A0A2A4T5A6_9DELT</name>
<dbReference type="AlphaFoldDB" id="A0A2A4T5A6"/>
<evidence type="ECO:0000256" key="1">
    <source>
        <dbReference type="SAM" id="MobiDB-lite"/>
    </source>
</evidence>
<dbReference type="Proteomes" id="UP000218113">
    <property type="component" value="Unassembled WGS sequence"/>
</dbReference>
<comment type="caution">
    <text evidence="2">The sequence shown here is derived from an EMBL/GenBank/DDBJ whole genome shotgun (WGS) entry which is preliminary data.</text>
</comment>
<accession>A0A2A4T5A6</accession>
<organism evidence="2 3">
    <name type="scientific">SAR324 cluster bacterium</name>
    <dbReference type="NCBI Taxonomy" id="2024889"/>
    <lineage>
        <taxon>Bacteria</taxon>
        <taxon>Deltaproteobacteria</taxon>
        <taxon>SAR324 cluster</taxon>
    </lineage>
</organism>
<gene>
    <name evidence="2" type="ORF">COB67_06335</name>
</gene>
<feature type="compositionally biased region" description="Basic and acidic residues" evidence="1">
    <location>
        <begin position="1"/>
        <end position="12"/>
    </location>
</feature>